<dbReference type="Proteomes" id="UP000504610">
    <property type="component" value="Chromosome 2"/>
</dbReference>
<evidence type="ECO:0000313" key="2">
    <source>
        <dbReference type="RefSeq" id="XP_056859262.1"/>
    </source>
</evidence>
<sequence>MSLRQHRGLKVSASKSFVSVSDSSARELSSPTATLGAELARYRMKARFYIGCMKSGLFLLGMRYHEPEYWKFGEEGR</sequence>
<protein>
    <submittedName>
        <fullName evidence="2">Probable beta-1,3-galactosyltransferase 4</fullName>
    </submittedName>
</protein>
<dbReference type="GeneID" id="108842889"/>
<reference evidence="2" key="2">
    <citation type="submission" date="2025-08" db="UniProtKB">
        <authorList>
            <consortium name="RefSeq"/>
        </authorList>
    </citation>
    <scope>IDENTIFICATION</scope>
    <source>
        <tissue evidence="2">Leaf</tissue>
    </source>
</reference>
<reference evidence="1" key="1">
    <citation type="journal article" date="2019" name="Database">
        <title>The radish genome database (RadishGD): an integrated information resource for radish genomics.</title>
        <authorList>
            <person name="Yu H.J."/>
            <person name="Baek S."/>
            <person name="Lee Y.J."/>
            <person name="Cho A."/>
            <person name="Mun J.H."/>
        </authorList>
    </citation>
    <scope>NUCLEOTIDE SEQUENCE [LARGE SCALE GENOMIC DNA]</scope>
    <source>
        <strain evidence="1">cv. WK10039</strain>
    </source>
</reference>
<evidence type="ECO:0000313" key="1">
    <source>
        <dbReference type="Proteomes" id="UP000504610"/>
    </source>
</evidence>
<accession>A0A9W3D612</accession>
<name>A0A9W3D612_RAPSA</name>
<dbReference type="RefSeq" id="XP_056859262.1">
    <property type="nucleotide sequence ID" value="XM_057003282.1"/>
</dbReference>
<organism evidence="1 2">
    <name type="scientific">Raphanus sativus</name>
    <name type="common">Radish</name>
    <name type="synonym">Raphanus raphanistrum var. sativus</name>
    <dbReference type="NCBI Taxonomy" id="3726"/>
    <lineage>
        <taxon>Eukaryota</taxon>
        <taxon>Viridiplantae</taxon>
        <taxon>Streptophyta</taxon>
        <taxon>Embryophyta</taxon>
        <taxon>Tracheophyta</taxon>
        <taxon>Spermatophyta</taxon>
        <taxon>Magnoliopsida</taxon>
        <taxon>eudicotyledons</taxon>
        <taxon>Gunneridae</taxon>
        <taxon>Pentapetalae</taxon>
        <taxon>rosids</taxon>
        <taxon>malvids</taxon>
        <taxon>Brassicales</taxon>
        <taxon>Brassicaceae</taxon>
        <taxon>Brassiceae</taxon>
        <taxon>Raphanus</taxon>
    </lineage>
</organism>
<dbReference type="OrthoDB" id="1701573at2759"/>
<dbReference type="KEGG" id="rsz:108842889"/>
<gene>
    <name evidence="2" type="primary">LOC108842889</name>
</gene>
<keyword evidence="1" id="KW-1185">Reference proteome</keyword>
<dbReference type="AlphaFoldDB" id="A0A9W3D612"/>
<proteinExistence type="predicted"/>